<evidence type="ECO:0000256" key="7">
    <source>
        <dbReference type="PROSITE-ProRule" id="PRU00176"/>
    </source>
</evidence>
<dbReference type="SUPFAM" id="SSF57850">
    <property type="entry name" value="RING/U-box"/>
    <property type="match status" value="1"/>
</dbReference>
<dbReference type="SUPFAM" id="SSF50891">
    <property type="entry name" value="Cyclophilin-like"/>
    <property type="match status" value="1"/>
</dbReference>
<protein>
    <recommendedName>
        <fullName evidence="5">Cyclophilin E</fullName>
    </recommendedName>
</protein>
<organism evidence="13 14">
    <name type="scientific">Scylla paramamosain</name>
    <name type="common">Mud crab</name>
    <dbReference type="NCBI Taxonomy" id="85552"/>
    <lineage>
        <taxon>Eukaryota</taxon>
        <taxon>Metazoa</taxon>
        <taxon>Ecdysozoa</taxon>
        <taxon>Arthropoda</taxon>
        <taxon>Crustacea</taxon>
        <taxon>Multicrustacea</taxon>
        <taxon>Malacostraca</taxon>
        <taxon>Eumalacostraca</taxon>
        <taxon>Eucarida</taxon>
        <taxon>Decapoda</taxon>
        <taxon>Pleocyemata</taxon>
        <taxon>Brachyura</taxon>
        <taxon>Eubrachyura</taxon>
        <taxon>Portunoidea</taxon>
        <taxon>Portunidae</taxon>
        <taxon>Portuninae</taxon>
        <taxon>Scylla</taxon>
    </lineage>
</organism>
<dbReference type="InterPro" id="IPR035979">
    <property type="entry name" value="RBD_domain_sf"/>
</dbReference>
<dbReference type="Pfam" id="PF00160">
    <property type="entry name" value="Pro_isomerase"/>
    <property type="match status" value="1"/>
</dbReference>
<feature type="compositionally biased region" description="Basic and acidic residues" evidence="9">
    <location>
        <begin position="126"/>
        <end position="136"/>
    </location>
</feature>
<dbReference type="SUPFAM" id="SSF54928">
    <property type="entry name" value="RNA-binding domain, RBD"/>
    <property type="match status" value="1"/>
</dbReference>
<dbReference type="Gene3D" id="2.40.100.10">
    <property type="entry name" value="Cyclophilin-like"/>
    <property type="match status" value="1"/>
</dbReference>
<dbReference type="InterPro" id="IPR012677">
    <property type="entry name" value="Nucleotide-bd_a/b_plait_sf"/>
</dbReference>
<dbReference type="EMBL" id="JARAKH010000002">
    <property type="protein sequence ID" value="KAK8406247.1"/>
    <property type="molecule type" value="Genomic_DNA"/>
</dbReference>
<dbReference type="InterPro" id="IPR002130">
    <property type="entry name" value="Cyclophilin-type_PPIase_dom"/>
</dbReference>
<evidence type="ECO:0000256" key="2">
    <source>
        <dbReference type="ARBA" id="ARBA00022771"/>
    </source>
</evidence>
<dbReference type="GO" id="GO:0003755">
    <property type="term" value="F:peptidyl-prolyl cis-trans isomerase activity"/>
    <property type="evidence" value="ECO:0007669"/>
    <property type="project" value="InterPro"/>
</dbReference>
<reference evidence="13 14" key="1">
    <citation type="submission" date="2023-03" db="EMBL/GenBank/DDBJ databases">
        <title>High-quality genome of Scylla paramamosain provides insights in environmental adaptation.</title>
        <authorList>
            <person name="Zhang L."/>
        </authorList>
    </citation>
    <scope>NUCLEOTIDE SEQUENCE [LARGE SCALE GENOMIC DNA]</scope>
    <source>
        <strain evidence="13">LZ_2023a</strain>
        <tissue evidence="13">Muscle</tissue>
    </source>
</reference>
<feature type="domain" description="RRM" evidence="12">
    <location>
        <begin position="22"/>
        <end position="94"/>
    </location>
</feature>
<dbReference type="InterPro" id="IPR029000">
    <property type="entry name" value="Cyclophilin-like_dom_sf"/>
</dbReference>
<dbReference type="Proteomes" id="UP001487740">
    <property type="component" value="Unassembled WGS sequence"/>
</dbReference>
<feature type="region of interest" description="Disordered" evidence="9">
    <location>
        <begin position="118"/>
        <end position="194"/>
    </location>
</feature>
<sequence>MNYAAYSGKGRKMPGGEVQKTFKIFCGNLAGAATKDDLYYLFSRYGPVVEAVVMVGKFYGFVHMAYEEDGWKAICELRGYNLHGKTMAVEASINSKKATPLYKQNIIGKGITTLDDFNDYSSSKSKSAEGRERRPPPESFTSFNKPGESSIRPTNPPPPPNYYYHPAFPASASSSQPSPIGHTPPPMSRTSPRPELASLKTMESLQGRESPLLKMQAVDANSNPIQEHNSERLEGVSACCNLCGSVFDEWQHKPKILSCGHTFCCSCLLCLAQDVEVKCPSGCPYTTALTEAGISGLTTNYTVPIKKRVNTSISPSLPGISTGFVLQNGAQRPSTSPSPVVCCSCLKIPAAESCSSNGHHLIPEDQARDIFLRDLQTSLEVTLKKLRQTMTLRATMKERLERTVLSVEKFLEELRRKVEGEQLEEAVLQEHLADLTMAKEALTEGSSISQLVESFNQVQNYITIITSQFNHCAAITAINNATEAIIVKLKQSALEPVLSSIGFSNEEAFSMNSSLEEHALFGNNANVLLLYMLSDLLSTRMSQLKGVSPRSPSQQPPLSAPSPLQSHLPPIPVSTNAVDDGSIGHSLGLPSNKMNELKSHEVEKMNELKSHEMNNINEHILQMTEAIETGSLLGRGDGMGAMSAGANVTGPNSVPSAALSLGLSNLSLIAAEASENGKDELESLGDRREPIPVSYLDAAKKPAKPSQSPDGLPKMHLEKLCTTPLRPNKFPHCWMELSFDGEPAGRIVFELRPDKAPKMCENFIALCTGRSGYGYKGTHFFKSGEGFLAGGDVENDDGTGGYSAFEKRTFEADLCPLKDEVGMVRFKGIGTSDKGRGMVGSQFMIWCGDRDFKKFSYSLVFGKVVDGLDVAKKAAAVNVHRVSVEVEKCGAI</sequence>
<dbReference type="PROSITE" id="PS00518">
    <property type="entry name" value="ZF_RING_1"/>
    <property type="match status" value="1"/>
</dbReference>
<dbReference type="PANTHER" id="PTHR11071">
    <property type="entry name" value="PEPTIDYL-PROLYL CIS-TRANS ISOMERASE"/>
    <property type="match status" value="1"/>
</dbReference>
<dbReference type="Gene3D" id="3.30.70.330">
    <property type="match status" value="1"/>
</dbReference>
<evidence type="ECO:0000259" key="12">
    <source>
        <dbReference type="PROSITE" id="PS50102"/>
    </source>
</evidence>
<evidence type="ECO:0000256" key="3">
    <source>
        <dbReference type="ARBA" id="ARBA00022833"/>
    </source>
</evidence>
<dbReference type="GO" id="GO:0016018">
    <property type="term" value="F:cyclosporin A binding"/>
    <property type="evidence" value="ECO:0007669"/>
    <property type="project" value="TreeGrafter"/>
</dbReference>
<evidence type="ECO:0000256" key="5">
    <source>
        <dbReference type="ARBA" id="ARBA00049785"/>
    </source>
</evidence>
<dbReference type="PROSITE" id="PS50102">
    <property type="entry name" value="RRM"/>
    <property type="match status" value="1"/>
</dbReference>
<dbReference type="GO" id="GO:0003723">
    <property type="term" value="F:RNA binding"/>
    <property type="evidence" value="ECO:0007669"/>
    <property type="project" value="UniProtKB-UniRule"/>
</dbReference>
<dbReference type="GO" id="GO:0008270">
    <property type="term" value="F:zinc ion binding"/>
    <property type="evidence" value="ECO:0007669"/>
    <property type="project" value="UniProtKB-KW"/>
</dbReference>
<dbReference type="InterPro" id="IPR000504">
    <property type="entry name" value="RRM_dom"/>
</dbReference>
<keyword evidence="1" id="KW-0479">Metal-binding</keyword>
<feature type="compositionally biased region" description="Low complexity" evidence="9">
    <location>
        <begin position="162"/>
        <end position="179"/>
    </location>
</feature>
<evidence type="ECO:0000259" key="10">
    <source>
        <dbReference type="PROSITE" id="PS50072"/>
    </source>
</evidence>
<keyword evidence="2 6" id="KW-0863">Zinc-finger</keyword>
<comment type="caution">
    <text evidence="13">The sequence shown here is derived from an EMBL/GenBank/DDBJ whole genome shotgun (WGS) entry which is preliminary data.</text>
</comment>
<dbReference type="SMART" id="SM00360">
    <property type="entry name" value="RRM"/>
    <property type="match status" value="1"/>
</dbReference>
<dbReference type="InterPro" id="IPR001841">
    <property type="entry name" value="Znf_RING"/>
</dbReference>
<feature type="domain" description="RING-type" evidence="11">
    <location>
        <begin position="240"/>
        <end position="280"/>
    </location>
</feature>
<proteinExistence type="predicted"/>
<dbReference type="PROSITE" id="PS50072">
    <property type="entry name" value="CSA_PPIASE_2"/>
    <property type="match status" value="1"/>
</dbReference>
<evidence type="ECO:0000256" key="4">
    <source>
        <dbReference type="ARBA" id="ARBA00022884"/>
    </source>
</evidence>
<dbReference type="Pfam" id="PF00076">
    <property type="entry name" value="RRM_1"/>
    <property type="match status" value="1"/>
</dbReference>
<evidence type="ECO:0000256" key="6">
    <source>
        <dbReference type="PROSITE-ProRule" id="PRU00175"/>
    </source>
</evidence>
<keyword evidence="8" id="KW-0175">Coiled coil</keyword>
<keyword evidence="4 7" id="KW-0694">RNA-binding</keyword>
<dbReference type="PANTHER" id="PTHR11071:SF561">
    <property type="entry name" value="PEPTIDYL-PROLYL CIS-TRANS ISOMERASE D-RELATED"/>
    <property type="match status" value="1"/>
</dbReference>
<evidence type="ECO:0000256" key="9">
    <source>
        <dbReference type="SAM" id="MobiDB-lite"/>
    </source>
</evidence>
<keyword evidence="3" id="KW-0862">Zinc</keyword>
<dbReference type="PROSITE" id="PS50089">
    <property type="entry name" value="ZF_RING_2"/>
    <property type="match status" value="1"/>
</dbReference>
<evidence type="ECO:0000259" key="11">
    <source>
        <dbReference type="PROSITE" id="PS50089"/>
    </source>
</evidence>
<dbReference type="AlphaFoldDB" id="A0AAW0V6I5"/>
<feature type="coiled-coil region" evidence="8">
    <location>
        <begin position="397"/>
        <end position="431"/>
    </location>
</feature>
<name>A0AAW0V6I5_SCYPA</name>
<dbReference type="GO" id="GO:0006457">
    <property type="term" value="P:protein folding"/>
    <property type="evidence" value="ECO:0007669"/>
    <property type="project" value="TreeGrafter"/>
</dbReference>
<gene>
    <name evidence="13" type="ORF">O3P69_007157</name>
</gene>
<dbReference type="GO" id="GO:0005737">
    <property type="term" value="C:cytoplasm"/>
    <property type="evidence" value="ECO:0007669"/>
    <property type="project" value="TreeGrafter"/>
</dbReference>
<dbReference type="Gene3D" id="3.30.40.10">
    <property type="entry name" value="Zinc/RING finger domain, C3HC4 (zinc finger)"/>
    <property type="match status" value="1"/>
</dbReference>
<evidence type="ECO:0000256" key="8">
    <source>
        <dbReference type="SAM" id="Coils"/>
    </source>
</evidence>
<evidence type="ECO:0000313" key="14">
    <source>
        <dbReference type="Proteomes" id="UP001487740"/>
    </source>
</evidence>
<evidence type="ECO:0000313" key="13">
    <source>
        <dbReference type="EMBL" id="KAK8406247.1"/>
    </source>
</evidence>
<feature type="domain" description="PPIase cyclophilin-type" evidence="10">
    <location>
        <begin position="734"/>
        <end position="879"/>
    </location>
</feature>
<feature type="region of interest" description="Disordered" evidence="9">
    <location>
        <begin position="544"/>
        <end position="593"/>
    </location>
</feature>
<keyword evidence="14" id="KW-1185">Reference proteome</keyword>
<evidence type="ECO:0000256" key="1">
    <source>
        <dbReference type="ARBA" id="ARBA00022723"/>
    </source>
</evidence>
<dbReference type="InterPro" id="IPR017907">
    <property type="entry name" value="Znf_RING_CS"/>
</dbReference>
<accession>A0AAW0V6I5</accession>
<dbReference type="InterPro" id="IPR013083">
    <property type="entry name" value="Znf_RING/FYVE/PHD"/>
</dbReference>